<dbReference type="GO" id="GO:0070012">
    <property type="term" value="F:oligopeptidase activity"/>
    <property type="evidence" value="ECO:0007669"/>
    <property type="project" value="TreeGrafter"/>
</dbReference>
<reference evidence="10 11" key="1">
    <citation type="journal article" date="2020" name="ISME J.">
        <title>Uncovering the hidden diversity of litter-decomposition mechanisms in mushroom-forming fungi.</title>
        <authorList>
            <person name="Floudas D."/>
            <person name="Bentzer J."/>
            <person name="Ahren D."/>
            <person name="Johansson T."/>
            <person name="Persson P."/>
            <person name="Tunlid A."/>
        </authorList>
    </citation>
    <scope>NUCLEOTIDE SEQUENCE [LARGE SCALE GENOMIC DNA]</scope>
    <source>
        <strain evidence="10 11">CBS 146.42</strain>
    </source>
</reference>
<dbReference type="Pfam" id="PF00326">
    <property type="entry name" value="Peptidase_S9"/>
    <property type="match status" value="1"/>
</dbReference>
<comment type="similarity">
    <text evidence="2 7">Belongs to the peptidase S9A family.</text>
</comment>
<keyword evidence="4 7" id="KW-0645">Protease</keyword>
<dbReference type="PANTHER" id="PTHR42881">
    <property type="entry name" value="PROLYL ENDOPEPTIDASE"/>
    <property type="match status" value="1"/>
</dbReference>
<feature type="domain" description="Peptidase S9A N-terminal" evidence="9">
    <location>
        <begin position="41"/>
        <end position="466"/>
    </location>
</feature>
<accession>A0A8H5GGI1</accession>
<evidence type="ECO:0000256" key="5">
    <source>
        <dbReference type="ARBA" id="ARBA00022801"/>
    </source>
</evidence>
<dbReference type="AlphaFoldDB" id="A0A8H5GGI1"/>
<keyword evidence="6 7" id="KW-0720">Serine protease</keyword>
<dbReference type="GO" id="GO:0005829">
    <property type="term" value="C:cytosol"/>
    <property type="evidence" value="ECO:0007669"/>
    <property type="project" value="TreeGrafter"/>
</dbReference>
<evidence type="ECO:0000256" key="3">
    <source>
        <dbReference type="ARBA" id="ARBA00011245"/>
    </source>
</evidence>
<keyword evidence="11" id="KW-1185">Reference proteome</keyword>
<dbReference type="Gene3D" id="2.130.10.120">
    <property type="entry name" value="Prolyl oligopeptidase, N-terminal domain"/>
    <property type="match status" value="1"/>
</dbReference>
<comment type="caution">
    <text evidence="10">The sequence shown here is derived from an EMBL/GenBank/DDBJ whole genome shotgun (WGS) entry which is preliminary data.</text>
</comment>
<dbReference type="InterPro" id="IPR001375">
    <property type="entry name" value="Peptidase_S9_cat"/>
</dbReference>
<comment type="catalytic activity">
    <reaction evidence="1">
        <text>Hydrolysis of Pro-|-Xaa &gt;&gt; Ala-|-Xaa in oligopeptides.</text>
        <dbReference type="EC" id="3.4.21.26"/>
    </reaction>
</comment>
<sequence>MLGLHRVLLHPPPATRRALTAFSRLSTMSTMTARWTPNTYPKARRSDHVDVYQSASKGPIRVQDPYNWLEKHTEETDTWTSEQERFTRQFLDQNPDKKRLEDAFRASVDYPKFGAPTLHDDKRWYWSYNSGLQHQHVVYRTKDDKLPEFKDGAEPGEVFFDPNLLSNDGTVALTHFKFSKSGKLLAYGLSQSGSDESILYVRPTDAPLNKRDDTGKLQDEIKRVKFSSISWLPDSSGFFYQRFPDVKSAVANGIKTSTDENAMIFYHRIGTDQSADILVHKDDDHPTWMYGLSVTEDEKYLILQTSRDTARKNLIWVADLKKTTLGESIQWQKLFDSFDAEYSYVANDGPIFYFHTNANASQYKLISVDISASKPSPTVVIPEQKDALLCDVSRVNNDRFIVQYKHNVKDQLFIYDNDGKRLEQLFPEFVGSMTAHCRATHPWLFITMSGFTTPGTLAYYDFKRPEGQRMSPFRQTKVNGLNPDDFETRQVWYASKDGTKVPMFIVRHKSTPFDGTAPAIQYGYGGFSISIDPFFSAMFLTFIQIYGGIIAVPNIRGGNEFGEDWHLGGCRENKVKDSFPFPTEYLVANKYAGAGKVAINGGSNGGLLVAACVNRAPVGTFGAAVAEVGVLDMLKFHKFTIGNAWTSDYGNPDDSHDFDFIYPISPLHNIPDRILPPFILLTADHDDRVVPMHSFKHAATLQHTHPNNPYPLLLRVDKKAGHGAGKSVEKRIQEAADKWGFVAQTMGLVWKDQQNRL</sequence>
<dbReference type="Proteomes" id="UP000559027">
    <property type="component" value="Unassembled WGS sequence"/>
</dbReference>
<feature type="domain" description="Peptidase S9 prolyl oligopeptidase catalytic" evidence="8">
    <location>
        <begin position="546"/>
        <end position="747"/>
    </location>
</feature>
<dbReference type="PRINTS" id="PR00862">
    <property type="entry name" value="PROLIGOPTASE"/>
</dbReference>
<dbReference type="EC" id="3.4.21.-" evidence="7"/>
<evidence type="ECO:0000313" key="10">
    <source>
        <dbReference type="EMBL" id="KAF5364379.1"/>
    </source>
</evidence>
<evidence type="ECO:0000259" key="8">
    <source>
        <dbReference type="Pfam" id="PF00326"/>
    </source>
</evidence>
<evidence type="ECO:0000256" key="6">
    <source>
        <dbReference type="ARBA" id="ARBA00022825"/>
    </source>
</evidence>
<dbReference type="InterPro" id="IPR051167">
    <property type="entry name" value="Prolyl_oligopep/macrocyclase"/>
</dbReference>
<dbReference type="GO" id="GO:0006508">
    <property type="term" value="P:proteolysis"/>
    <property type="evidence" value="ECO:0007669"/>
    <property type="project" value="UniProtKB-KW"/>
</dbReference>
<dbReference type="FunFam" id="3.40.50.1820:FF:000005">
    <property type="entry name" value="Prolyl endopeptidase"/>
    <property type="match status" value="1"/>
</dbReference>
<dbReference type="Pfam" id="PF02897">
    <property type="entry name" value="Peptidase_S9_N"/>
    <property type="match status" value="1"/>
</dbReference>
<keyword evidence="5 7" id="KW-0378">Hydrolase</keyword>
<dbReference type="PANTHER" id="PTHR42881:SF2">
    <property type="entry name" value="PROLYL ENDOPEPTIDASE"/>
    <property type="match status" value="1"/>
</dbReference>
<evidence type="ECO:0000259" key="9">
    <source>
        <dbReference type="Pfam" id="PF02897"/>
    </source>
</evidence>
<organism evidence="10 11">
    <name type="scientific">Leucocoprinus leucothites</name>
    <dbReference type="NCBI Taxonomy" id="201217"/>
    <lineage>
        <taxon>Eukaryota</taxon>
        <taxon>Fungi</taxon>
        <taxon>Dikarya</taxon>
        <taxon>Basidiomycota</taxon>
        <taxon>Agaricomycotina</taxon>
        <taxon>Agaricomycetes</taxon>
        <taxon>Agaricomycetidae</taxon>
        <taxon>Agaricales</taxon>
        <taxon>Agaricineae</taxon>
        <taxon>Agaricaceae</taxon>
        <taxon>Leucocoprinus</taxon>
    </lineage>
</organism>
<dbReference type="GO" id="GO:0004252">
    <property type="term" value="F:serine-type endopeptidase activity"/>
    <property type="evidence" value="ECO:0007669"/>
    <property type="project" value="UniProtKB-UniRule"/>
</dbReference>
<dbReference type="Gene3D" id="3.40.50.1820">
    <property type="entry name" value="alpha/beta hydrolase"/>
    <property type="match status" value="1"/>
</dbReference>
<evidence type="ECO:0000313" key="11">
    <source>
        <dbReference type="Proteomes" id="UP000559027"/>
    </source>
</evidence>
<protein>
    <recommendedName>
        <fullName evidence="7">Prolyl endopeptidase</fullName>
        <ecNumber evidence="7">3.4.21.-</ecNumber>
    </recommendedName>
</protein>
<dbReference type="EMBL" id="JAACJO010000001">
    <property type="protein sequence ID" value="KAF5364379.1"/>
    <property type="molecule type" value="Genomic_DNA"/>
</dbReference>
<name>A0A8H5GGI1_9AGAR</name>
<dbReference type="FunFam" id="2.130.10.120:FF:000001">
    <property type="entry name" value="Prolyl endopeptidase"/>
    <property type="match status" value="1"/>
</dbReference>
<evidence type="ECO:0000256" key="7">
    <source>
        <dbReference type="RuleBase" id="RU368024"/>
    </source>
</evidence>
<evidence type="ECO:0000256" key="1">
    <source>
        <dbReference type="ARBA" id="ARBA00001070"/>
    </source>
</evidence>
<dbReference type="OrthoDB" id="248387at2759"/>
<evidence type="ECO:0000256" key="4">
    <source>
        <dbReference type="ARBA" id="ARBA00022670"/>
    </source>
</evidence>
<dbReference type="SUPFAM" id="SSF50993">
    <property type="entry name" value="Peptidase/esterase 'gauge' domain"/>
    <property type="match status" value="1"/>
</dbReference>
<dbReference type="SUPFAM" id="SSF53474">
    <property type="entry name" value="alpha/beta-Hydrolases"/>
    <property type="match status" value="1"/>
</dbReference>
<gene>
    <name evidence="10" type="ORF">D9756_000890</name>
</gene>
<proteinExistence type="inferred from homology"/>
<comment type="subunit">
    <text evidence="3">Monomer.</text>
</comment>
<dbReference type="InterPro" id="IPR002470">
    <property type="entry name" value="Peptidase_S9A"/>
</dbReference>
<dbReference type="InterPro" id="IPR029058">
    <property type="entry name" value="AB_hydrolase_fold"/>
</dbReference>
<dbReference type="InterPro" id="IPR023302">
    <property type="entry name" value="Pept_S9A_N"/>
</dbReference>
<evidence type="ECO:0000256" key="2">
    <source>
        <dbReference type="ARBA" id="ARBA00005228"/>
    </source>
</evidence>